<dbReference type="EMBL" id="NQVE01000122">
    <property type="protein sequence ID" value="RAL46912.1"/>
    <property type="molecule type" value="Genomic_DNA"/>
</dbReference>
<sequence>MGVLVSFLLCSCRRLRRTLEGVLQLGFWVVEIPTIGAPELGCIRRLSSPEIEALDEDDRGVVRVDHCLVRK</sequence>
<proteinExistence type="predicted"/>
<organism evidence="1 2">
    <name type="scientific">Cuscuta australis</name>
    <dbReference type="NCBI Taxonomy" id="267555"/>
    <lineage>
        <taxon>Eukaryota</taxon>
        <taxon>Viridiplantae</taxon>
        <taxon>Streptophyta</taxon>
        <taxon>Embryophyta</taxon>
        <taxon>Tracheophyta</taxon>
        <taxon>Spermatophyta</taxon>
        <taxon>Magnoliopsida</taxon>
        <taxon>eudicotyledons</taxon>
        <taxon>Gunneridae</taxon>
        <taxon>Pentapetalae</taxon>
        <taxon>asterids</taxon>
        <taxon>lamiids</taxon>
        <taxon>Solanales</taxon>
        <taxon>Convolvulaceae</taxon>
        <taxon>Cuscuteae</taxon>
        <taxon>Cuscuta</taxon>
        <taxon>Cuscuta subgen. Grammica</taxon>
        <taxon>Cuscuta sect. Cleistogrammica</taxon>
    </lineage>
</organism>
<protein>
    <submittedName>
        <fullName evidence="1">Uncharacterized protein</fullName>
    </submittedName>
</protein>
<accession>A0A328DMN1</accession>
<name>A0A328DMN1_9ASTE</name>
<dbReference type="Proteomes" id="UP000249390">
    <property type="component" value="Unassembled WGS sequence"/>
</dbReference>
<comment type="caution">
    <text evidence="1">The sequence shown here is derived from an EMBL/GenBank/DDBJ whole genome shotgun (WGS) entry which is preliminary data.</text>
</comment>
<gene>
    <name evidence="1" type="ORF">DM860_005191</name>
</gene>
<keyword evidence="2" id="KW-1185">Reference proteome</keyword>
<evidence type="ECO:0000313" key="1">
    <source>
        <dbReference type="EMBL" id="RAL46912.1"/>
    </source>
</evidence>
<reference evidence="1 2" key="1">
    <citation type="submission" date="2018-06" db="EMBL/GenBank/DDBJ databases">
        <title>The Genome of Cuscuta australis (Dodder) Provides Insight into the Evolution of Plant Parasitism.</title>
        <authorList>
            <person name="Liu H."/>
        </authorList>
    </citation>
    <scope>NUCLEOTIDE SEQUENCE [LARGE SCALE GENOMIC DNA]</scope>
    <source>
        <strain evidence="2">cv. Yunnan</strain>
        <tissue evidence="1">Vines</tissue>
    </source>
</reference>
<dbReference type="AlphaFoldDB" id="A0A328DMN1"/>
<evidence type="ECO:0000313" key="2">
    <source>
        <dbReference type="Proteomes" id="UP000249390"/>
    </source>
</evidence>